<sequence>MNILKKIPSTVYLLLIVVSLQTFASLLPGIILIEQKVAFSFGLFVFILYLLWSQIFEYMMTHPDFVNHTFPLKVFSVKFAISMIMIITISNAFTYQYGLILLSYEVFHFLLFSDQFNYQESFLYFLMNALFKGIVFNLIISISYPYNFQLLYFQPYIFSTLMILTGSLLLKLIRQNQHTLKKSDFLYLVPTFIGTALFLITKNIQKELNISLTIIMIGLFLIATLLAFYWKQKNNTLAQIVVIASVIINLALFYFN</sequence>
<feature type="transmembrane region" description="Helical" evidence="1">
    <location>
        <begin position="152"/>
        <end position="173"/>
    </location>
</feature>
<keyword evidence="1" id="KW-1133">Transmembrane helix</keyword>
<evidence type="ECO:0000256" key="1">
    <source>
        <dbReference type="SAM" id="Phobius"/>
    </source>
</evidence>
<feature type="transmembrane region" description="Helical" evidence="1">
    <location>
        <begin position="210"/>
        <end position="230"/>
    </location>
</feature>
<name>A0A429ZSE6_9ENTE</name>
<feature type="transmembrane region" description="Helical" evidence="1">
    <location>
        <begin position="12"/>
        <end position="33"/>
    </location>
</feature>
<feature type="transmembrane region" description="Helical" evidence="1">
    <location>
        <begin position="185"/>
        <end position="204"/>
    </location>
</feature>
<dbReference type="Proteomes" id="UP000287239">
    <property type="component" value="Unassembled WGS sequence"/>
</dbReference>
<keyword evidence="1" id="KW-0812">Transmembrane</keyword>
<gene>
    <name evidence="2" type="ORF">CBF35_05005</name>
</gene>
<comment type="caution">
    <text evidence="2">The sequence shown here is derived from an EMBL/GenBank/DDBJ whole genome shotgun (WGS) entry which is preliminary data.</text>
</comment>
<feature type="transmembrane region" description="Helical" evidence="1">
    <location>
        <begin position="124"/>
        <end position="146"/>
    </location>
</feature>
<protein>
    <submittedName>
        <fullName evidence="2">Uncharacterized protein</fullName>
    </submittedName>
</protein>
<dbReference type="GeneID" id="98567721"/>
<evidence type="ECO:0000313" key="2">
    <source>
        <dbReference type="EMBL" id="RST96591.1"/>
    </source>
</evidence>
<dbReference type="OrthoDB" id="2199132at2"/>
<proteinExistence type="predicted"/>
<dbReference type="RefSeq" id="WP_126778872.1">
    <property type="nucleotide sequence ID" value="NZ_CAUQJP010000106.1"/>
</dbReference>
<dbReference type="AlphaFoldDB" id="A0A429ZSE6"/>
<organism evidence="2 3">
    <name type="scientific">Vagococcus salmoninarum</name>
    <dbReference type="NCBI Taxonomy" id="2739"/>
    <lineage>
        <taxon>Bacteria</taxon>
        <taxon>Bacillati</taxon>
        <taxon>Bacillota</taxon>
        <taxon>Bacilli</taxon>
        <taxon>Lactobacillales</taxon>
        <taxon>Enterococcaceae</taxon>
        <taxon>Vagococcus</taxon>
    </lineage>
</organism>
<evidence type="ECO:0000313" key="3">
    <source>
        <dbReference type="Proteomes" id="UP000287239"/>
    </source>
</evidence>
<keyword evidence="3" id="KW-1185">Reference proteome</keyword>
<accession>A0A429ZSE6</accession>
<reference evidence="2 3" key="1">
    <citation type="submission" date="2017-05" db="EMBL/GenBank/DDBJ databases">
        <title>Vagococcus spp. assemblies.</title>
        <authorList>
            <person name="Gulvik C.A."/>
        </authorList>
    </citation>
    <scope>NUCLEOTIDE SEQUENCE [LARGE SCALE GENOMIC DNA]</scope>
    <source>
        <strain evidence="2 3">NCFB 2777</strain>
    </source>
</reference>
<dbReference type="EMBL" id="NGJU01000006">
    <property type="protein sequence ID" value="RST96591.1"/>
    <property type="molecule type" value="Genomic_DNA"/>
</dbReference>
<feature type="transmembrane region" description="Helical" evidence="1">
    <location>
        <begin position="237"/>
        <end position="255"/>
    </location>
</feature>
<keyword evidence="1" id="KW-0472">Membrane</keyword>
<feature type="transmembrane region" description="Helical" evidence="1">
    <location>
        <begin position="39"/>
        <end position="58"/>
    </location>
</feature>